<dbReference type="PANTHER" id="PTHR37829">
    <property type="entry name" value="PHAGE-LIKE ELEMENT PBSX PROTEIN XKDT"/>
    <property type="match status" value="1"/>
</dbReference>
<dbReference type="Pfam" id="PF26078">
    <property type="entry name" value="Baseplate_J_M"/>
    <property type="match status" value="1"/>
</dbReference>
<evidence type="ECO:0000313" key="6">
    <source>
        <dbReference type="Proteomes" id="UP001321763"/>
    </source>
</evidence>
<dbReference type="Proteomes" id="UP001321763">
    <property type="component" value="Chromosome"/>
</dbReference>
<dbReference type="InterPro" id="IPR058531">
    <property type="entry name" value="Baseplate_J_M"/>
</dbReference>
<evidence type="ECO:0000259" key="2">
    <source>
        <dbReference type="Pfam" id="PF04865"/>
    </source>
</evidence>
<dbReference type="RefSeq" id="WP_317724967.1">
    <property type="nucleotide sequence ID" value="NZ_AP026818.1"/>
</dbReference>
<name>A0ABC8ECN5_CLOTA</name>
<feature type="domain" description="Baseplate protein J-like barrel" evidence="2">
    <location>
        <begin position="95"/>
        <end position="180"/>
    </location>
</feature>
<dbReference type="InterPro" id="IPR006949">
    <property type="entry name" value="Barrel_Baseplate_J-like"/>
</dbReference>
<organism evidence="5 6">
    <name type="scientific">Clostridium tetani</name>
    <dbReference type="NCBI Taxonomy" id="1513"/>
    <lineage>
        <taxon>Bacteria</taxon>
        <taxon>Bacillati</taxon>
        <taxon>Bacillota</taxon>
        <taxon>Clostridia</taxon>
        <taxon>Eubacteriales</taxon>
        <taxon>Clostridiaceae</taxon>
        <taxon>Clostridium</taxon>
    </lineage>
</organism>
<dbReference type="PANTHER" id="PTHR37829:SF3">
    <property type="entry name" value="PROTEIN JAYE-RELATED"/>
    <property type="match status" value="1"/>
</dbReference>
<dbReference type="EMBL" id="AP026818">
    <property type="protein sequence ID" value="BDR81012.1"/>
    <property type="molecule type" value="Genomic_DNA"/>
</dbReference>
<dbReference type="InterPro" id="IPR052399">
    <property type="entry name" value="Phage_Baseplate_Assmbl_Protein"/>
</dbReference>
<accession>A0ABC8ECN5</accession>
<evidence type="ECO:0008006" key="7">
    <source>
        <dbReference type="Google" id="ProtNLM"/>
    </source>
</evidence>
<comment type="similarity">
    <text evidence="1">Belongs to the Mu gp47/PBSX XkdT family.</text>
</comment>
<dbReference type="Pfam" id="PF04865">
    <property type="entry name" value="Baseplate_J"/>
    <property type="match status" value="1"/>
</dbReference>
<protein>
    <recommendedName>
        <fullName evidence="7">Baseplate J/gp47 family protein</fullName>
    </recommendedName>
</protein>
<evidence type="ECO:0000256" key="1">
    <source>
        <dbReference type="ARBA" id="ARBA00038087"/>
    </source>
</evidence>
<feature type="domain" description="Baseplate J-like C-terminal" evidence="4">
    <location>
        <begin position="278"/>
        <end position="362"/>
    </location>
</feature>
<feature type="domain" description="Baseplate J-like central" evidence="3">
    <location>
        <begin position="202"/>
        <end position="272"/>
    </location>
</feature>
<dbReference type="Pfam" id="PF26079">
    <property type="entry name" value="Baseplate_J_C"/>
    <property type="match status" value="1"/>
</dbReference>
<proteinExistence type="inferred from homology"/>
<dbReference type="InterPro" id="IPR058530">
    <property type="entry name" value="Baseplate_J-like_C"/>
</dbReference>
<sequence>METNKFIPNYLKEDAEVIHDRILSKAPPDINTIEGDFFWDITRPVSEELGEYTQLKLQNIIQVPFVSYSYGEYLDLKGEEERVFRKPPLRALGIIKIKGKTGVVIQKGKKVGTIATDEKESIEYELLETKVINDTGAAYIKAQCLREGTIGNMGKGYINVLITPINGVESVVNEEDFKNGIDKENDDDYRQRILEKKRTPITSGNKYHYRNWAKEVPGIGDAKVNPLWKGPGTVKVVIIDANKKTASKELIDTVFNNIEENRPIGATVTVVSAKEKTIDVTAKLKLANGFNIGQVQQEFLKLLDKYLKDIAFKLTYISIARIGNLLLGTLGVLDYTDLKINNSTVNLGLEDEEIPVLGHVELEV</sequence>
<reference evidence="5 6" key="1">
    <citation type="submission" date="2022-09" db="EMBL/GenBank/DDBJ databases">
        <title>complete genome sequences of Clostridium tetani str. KHSU-234311-028 isolated from soil.</title>
        <authorList>
            <person name="Sekizuka T."/>
            <person name="Shitada C."/>
            <person name="Takahashi M."/>
            <person name="Kuroda M."/>
        </authorList>
    </citation>
    <scope>NUCLEOTIDE SEQUENCE [LARGE SCALE GENOMIC DNA]</scope>
    <source>
        <strain evidence="5 6">KHSU-234311-028</strain>
    </source>
</reference>
<dbReference type="AlphaFoldDB" id="A0ABC8ECN5"/>
<evidence type="ECO:0000259" key="4">
    <source>
        <dbReference type="Pfam" id="PF26079"/>
    </source>
</evidence>
<gene>
    <name evidence="5" type="ORF">K234311028_12580</name>
</gene>
<evidence type="ECO:0000259" key="3">
    <source>
        <dbReference type="Pfam" id="PF26078"/>
    </source>
</evidence>
<evidence type="ECO:0000313" key="5">
    <source>
        <dbReference type="EMBL" id="BDR81012.1"/>
    </source>
</evidence>